<gene>
    <name evidence="3" type="ORF">MNOR_LOCUS31268</name>
</gene>
<dbReference type="PANTHER" id="PTHR23279:SF46">
    <property type="entry name" value="DEFECTIVE PROBOSCIS EXTENSION RESPONSE 10, ISOFORM A-RELATED"/>
    <property type="match status" value="1"/>
</dbReference>
<evidence type="ECO:0000313" key="4">
    <source>
        <dbReference type="Proteomes" id="UP001497623"/>
    </source>
</evidence>
<accession>A0AAV2S1T2</accession>
<dbReference type="InterPro" id="IPR007110">
    <property type="entry name" value="Ig-like_dom"/>
</dbReference>
<dbReference type="InterPro" id="IPR003598">
    <property type="entry name" value="Ig_sub2"/>
</dbReference>
<feature type="signal peptide" evidence="1">
    <location>
        <begin position="1"/>
        <end position="20"/>
    </location>
</feature>
<dbReference type="AlphaFoldDB" id="A0AAV2S1T2"/>
<feature type="domain" description="Ig-like" evidence="2">
    <location>
        <begin position="39"/>
        <end position="136"/>
    </location>
</feature>
<dbReference type="PANTHER" id="PTHR23279">
    <property type="entry name" value="DEFECTIVE PROBOSCIS EXTENSION RESPONSE DPR -RELATED"/>
    <property type="match status" value="1"/>
</dbReference>
<dbReference type="InterPro" id="IPR036179">
    <property type="entry name" value="Ig-like_dom_sf"/>
</dbReference>
<dbReference type="SMART" id="SM00409">
    <property type="entry name" value="IG"/>
    <property type="match status" value="1"/>
</dbReference>
<organism evidence="3 4">
    <name type="scientific">Meganyctiphanes norvegica</name>
    <name type="common">Northern krill</name>
    <name type="synonym">Thysanopoda norvegica</name>
    <dbReference type="NCBI Taxonomy" id="48144"/>
    <lineage>
        <taxon>Eukaryota</taxon>
        <taxon>Metazoa</taxon>
        <taxon>Ecdysozoa</taxon>
        <taxon>Arthropoda</taxon>
        <taxon>Crustacea</taxon>
        <taxon>Multicrustacea</taxon>
        <taxon>Malacostraca</taxon>
        <taxon>Eumalacostraca</taxon>
        <taxon>Eucarida</taxon>
        <taxon>Euphausiacea</taxon>
        <taxon>Euphausiidae</taxon>
        <taxon>Meganyctiphanes</taxon>
    </lineage>
</organism>
<dbReference type="PROSITE" id="PS50835">
    <property type="entry name" value="IG_LIKE"/>
    <property type="match status" value="1"/>
</dbReference>
<dbReference type="InterPro" id="IPR037448">
    <property type="entry name" value="Zig-8"/>
</dbReference>
<dbReference type="InterPro" id="IPR013783">
    <property type="entry name" value="Ig-like_fold"/>
</dbReference>
<protein>
    <recommendedName>
        <fullName evidence="2">Ig-like domain-containing protein</fullName>
    </recommendedName>
</protein>
<name>A0AAV2S1T2_MEGNR</name>
<sequence length="144" mass="16394">MVPWLLVGVLLLAICCHQSGQTKTGFTLEQGIPHFNTKPYFLQAPKRNITALEGQSAYIHCRVAQLGDKKVSWVRRRDVHVLTSGLHTFASDQRFLALHQERSENWTLQIRFSQVRDAGEYQCQVNTDPPISMIFSLNILVSKT</sequence>
<dbReference type="GO" id="GO:0032589">
    <property type="term" value="C:neuron projection membrane"/>
    <property type="evidence" value="ECO:0007669"/>
    <property type="project" value="TreeGrafter"/>
</dbReference>
<reference evidence="3 4" key="1">
    <citation type="submission" date="2024-05" db="EMBL/GenBank/DDBJ databases">
        <authorList>
            <person name="Wallberg A."/>
        </authorList>
    </citation>
    <scope>NUCLEOTIDE SEQUENCE [LARGE SCALE GENOMIC DNA]</scope>
</reference>
<proteinExistence type="predicted"/>
<dbReference type="GO" id="GO:0050808">
    <property type="term" value="P:synapse organization"/>
    <property type="evidence" value="ECO:0007669"/>
    <property type="project" value="TreeGrafter"/>
</dbReference>
<feature type="non-terminal residue" evidence="3">
    <location>
        <position position="144"/>
    </location>
</feature>
<evidence type="ECO:0000313" key="3">
    <source>
        <dbReference type="EMBL" id="CAL4154048.1"/>
    </source>
</evidence>
<evidence type="ECO:0000259" key="2">
    <source>
        <dbReference type="PROSITE" id="PS50835"/>
    </source>
</evidence>
<dbReference type="FunFam" id="2.60.40.10:FF:000129">
    <property type="entry name" value="CLUMA_CG018772, isoform A"/>
    <property type="match status" value="1"/>
</dbReference>
<dbReference type="InterPro" id="IPR013098">
    <property type="entry name" value="Ig_I-set"/>
</dbReference>
<evidence type="ECO:0000256" key="1">
    <source>
        <dbReference type="SAM" id="SignalP"/>
    </source>
</evidence>
<keyword evidence="4" id="KW-1185">Reference proteome</keyword>
<dbReference type="EMBL" id="CAXKWB010039975">
    <property type="protein sequence ID" value="CAL4154048.1"/>
    <property type="molecule type" value="Genomic_DNA"/>
</dbReference>
<dbReference type="SUPFAM" id="SSF48726">
    <property type="entry name" value="Immunoglobulin"/>
    <property type="match status" value="1"/>
</dbReference>
<dbReference type="Gene3D" id="2.60.40.10">
    <property type="entry name" value="Immunoglobulins"/>
    <property type="match status" value="1"/>
</dbReference>
<dbReference type="Proteomes" id="UP001497623">
    <property type="component" value="Unassembled WGS sequence"/>
</dbReference>
<dbReference type="SMART" id="SM00408">
    <property type="entry name" value="IGc2"/>
    <property type="match status" value="1"/>
</dbReference>
<dbReference type="InterPro" id="IPR003599">
    <property type="entry name" value="Ig_sub"/>
</dbReference>
<keyword evidence="1" id="KW-0732">Signal</keyword>
<comment type="caution">
    <text evidence="3">The sequence shown here is derived from an EMBL/GenBank/DDBJ whole genome shotgun (WGS) entry which is preliminary data.</text>
</comment>
<feature type="chain" id="PRO_5043360045" description="Ig-like domain-containing protein" evidence="1">
    <location>
        <begin position="21"/>
        <end position="144"/>
    </location>
</feature>
<dbReference type="Pfam" id="PF07679">
    <property type="entry name" value="I-set"/>
    <property type="match status" value="1"/>
</dbReference>